<feature type="non-terminal residue" evidence="2">
    <location>
        <position position="1"/>
    </location>
</feature>
<evidence type="ECO:0000313" key="2">
    <source>
        <dbReference type="EMBL" id="JAR87020.1"/>
    </source>
</evidence>
<accession>A0A147B8C7</accession>
<sequence>RKRKESGNVWRRTDRNSRNQDRGKAGSTGTAALKRQHSSERVQTTPGRNGVQVADMWNRPMPSPNNSGLQQTWQPQRSVPPPPPRWMPQFGSPCHWPPCPPVDDQQRPLWTSPPPPIGPPSNALAGPWCSRPPPPLPPPPPRMPQDIPAPVWSQFYDPVPDLQRILMTPPPPLPFP</sequence>
<evidence type="ECO:0000256" key="1">
    <source>
        <dbReference type="SAM" id="MobiDB-lite"/>
    </source>
</evidence>
<feature type="compositionally biased region" description="Polar residues" evidence="1">
    <location>
        <begin position="64"/>
        <end position="77"/>
    </location>
</feature>
<proteinExistence type="predicted"/>
<feature type="region of interest" description="Disordered" evidence="1">
    <location>
        <begin position="1"/>
        <end position="154"/>
    </location>
</feature>
<protein>
    <submittedName>
        <fullName evidence="2">Uncharacterized protein</fullName>
    </submittedName>
</protein>
<name>A0A147B8C7_9ACAR</name>
<organism evidence="2">
    <name type="scientific">Alectorobius mimon</name>
    <dbReference type="NCBI Taxonomy" id="360319"/>
    <lineage>
        <taxon>Eukaryota</taxon>
        <taxon>Metazoa</taxon>
        <taxon>Ecdysozoa</taxon>
        <taxon>Arthropoda</taxon>
        <taxon>Chelicerata</taxon>
        <taxon>Arachnida</taxon>
        <taxon>Acari</taxon>
        <taxon>Parasitiformes</taxon>
        <taxon>Ixodida</taxon>
        <taxon>Ixodoidea</taxon>
        <taxon>Argasidae</taxon>
        <taxon>Ornithodorinae</taxon>
        <taxon>Alectorobius</taxon>
    </lineage>
</organism>
<dbReference type="AlphaFoldDB" id="A0A147B8C7"/>
<feature type="compositionally biased region" description="Basic and acidic residues" evidence="1">
    <location>
        <begin position="11"/>
        <end position="24"/>
    </location>
</feature>
<reference evidence="2" key="1">
    <citation type="submission" date="2016-03" db="EMBL/GenBank/DDBJ databases">
        <title>Gut transcriptome analysis on engorged females of Ornithodoros mimon (Acari: Argasidae) and phylogenetic inferences of soft ticks.</title>
        <authorList>
            <person name="Landulfo G.A."/>
            <person name="Giovanni D."/>
            <person name="Carvalho E."/>
            <person name="Junqueira-de-Azevedo I."/>
            <person name="Patane J."/>
            <person name="Mendoca R."/>
            <person name="Barros-Battesti D."/>
        </authorList>
    </citation>
    <scope>NUCLEOTIDE SEQUENCE</scope>
    <source>
        <strain evidence="2">Females</strain>
        <tissue evidence="2">Gut</tissue>
    </source>
</reference>
<dbReference type="EMBL" id="GEIB01001062">
    <property type="protein sequence ID" value="JAR87020.1"/>
    <property type="molecule type" value="Transcribed_RNA"/>
</dbReference>
<feature type="compositionally biased region" description="Pro residues" evidence="1">
    <location>
        <begin position="130"/>
        <end position="143"/>
    </location>
</feature>